<dbReference type="STRING" id="255247.ABE41_004340"/>
<keyword evidence="1" id="KW-1133">Transmembrane helix</keyword>
<reference evidence="2 3" key="1">
    <citation type="submission" date="2016-08" db="EMBL/GenBank/DDBJ databases">
        <title>Complete genome sequence of Fictibacillus arsenicus G25-54, a strain with toxicity to nematodes and a potential arsenic-resistance activity.</title>
        <authorList>
            <person name="Zheng Z."/>
        </authorList>
    </citation>
    <scope>NUCLEOTIDE SEQUENCE [LARGE SCALE GENOMIC DNA]</scope>
    <source>
        <strain evidence="2 3">G25-54</strain>
    </source>
</reference>
<dbReference type="EMBL" id="CP016761">
    <property type="protein sequence ID" value="ANX11224.1"/>
    <property type="molecule type" value="Genomic_DNA"/>
</dbReference>
<organism evidence="2 3">
    <name type="scientific">Fictibacillus arsenicus</name>
    <dbReference type="NCBI Taxonomy" id="255247"/>
    <lineage>
        <taxon>Bacteria</taxon>
        <taxon>Bacillati</taxon>
        <taxon>Bacillota</taxon>
        <taxon>Bacilli</taxon>
        <taxon>Bacillales</taxon>
        <taxon>Fictibacillaceae</taxon>
        <taxon>Fictibacillus</taxon>
    </lineage>
</organism>
<evidence type="ECO:0000313" key="2">
    <source>
        <dbReference type="EMBL" id="ANX11224.1"/>
    </source>
</evidence>
<gene>
    <name evidence="2" type="ORF">ABE41_004340</name>
</gene>
<dbReference type="AlphaFoldDB" id="A0A1B1Z1H6"/>
<keyword evidence="3" id="KW-1185">Reference proteome</keyword>
<dbReference type="KEGG" id="far:ABE41_004340"/>
<accession>A0A1B1Z1H6</accession>
<proteinExistence type="predicted"/>
<protein>
    <submittedName>
        <fullName evidence="2">Uncharacterized protein</fullName>
    </submittedName>
</protein>
<keyword evidence="1" id="KW-0812">Transmembrane</keyword>
<dbReference type="Proteomes" id="UP000077412">
    <property type="component" value="Chromosome"/>
</dbReference>
<feature type="transmembrane region" description="Helical" evidence="1">
    <location>
        <begin position="74"/>
        <end position="94"/>
    </location>
</feature>
<name>A0A1B1Z1H6_9BACL</name>
<evidence type="ECO:0000313" key="3">
    <source>
        <dbReference type="Proteomes" id="UP000077412"/>
    </source>
</evidence>
<sequence length="97" mass="11042">MRFYLGFITISAIKKARPKSLQAIFGLKKYQLIHQPAKKNGCIITRILGIGFIKKNNVKNADCRVNHLTEPAFFVVWIAMLGFMIDLEGFMSAIRIL</sequence>
<evidence type="ECO:0000256" key="1">
    <source>
        <dbReference type="SAM" id="Phobius"/>
    </source>
</evidence>
<keyword evidence="1" id="KW-0472">Membrane</keyword>